<gene>
    <name evidence="4" type="primary">bar</name>
    <name evidence="4" type="ORF">ECLFYP2_00640</name>
</gene>
<reference evidence="4" key="1">
    <citation type="submission" date="2019-11" db="EMBL/GenBank/DDBJ databases">
        <authorList>
            <person name="Feng L."/>
        </authorList>
    </citation>
    <scope>NUCLEOTIDE SEQUENCE</scope>
    <source>
        <strain evidence="4">ECasseliflavusLFYP2</strain>
    </source>
</reference>
<dbReference type="Gene3D" id="3.40.630.30">
    <property type="match status" value="1"/>
</dbReference>
<evidence type="ECO:0000256" key="1">
    <source>
        <dbReference type="ARBA" id="ARBA00022679"/>
    </source>
</evidence>
<accession>A0A6N3G198</accession>
<dbReference type="Pfam" id="PF13420">
    <property type="entry name" value="Acetyltransf_4"/>
    <property type="match status" value="1"/>
</dbReference>
<organism evidence="4">
    <name type="scientific">Enterococcus casseliflavus</name>
    <name type="common">Enterococcus flavescens</name>
    <dbReference type="NCBI Taxonomy" id="37734"/>
    <lineage>
        <taxon>Bacteria</taxon>
        <taxon>Bacillati</taxon>
        <taxon>Bacillota</taxon>
        <taxon>Bacilli</taxon>
        <taxon>Lactobacillales</taxon>
        <taxon>Enterococcaceae</taxon>
        <taxon>Enterococcus</taxon>
    </lineage>
</organism>
<dbReference type="InterPro" id="IPR016181">
    <property type="entry name" value="Acyl_CoA_acyltransferase"/>
</dbReference>
<evidence type="ECO:0000256" key="2">
    <source>
        <dbReference type="ARBA" id="ARBA00023315"/>
    </source>
</evidence>
<protein>
    <submittedName>
        <fullName evidence="4">Phosphinothricin N-acetyltransferase</fullName>
        <ecNumber evidence="4">2.3.1.183</ecNumber>
    </submittedName>
</protein>
<dbReference type="RefSeq" id="WP_421758495.1">
    <property type="nucleotide sequence ID" value="NZ_CACRTX010000016.1"/>
</dbReference>
<dbReference type="PANTHER" id="PTHR43072:SF23">
    <property type="entry name" value="UPF0039 PROTEIN C11D3.02C"/>
    <property type="match status" value="1"/>
</dbReference>
<proteinExistence type="predicted"/>
<dbReference type="SUPFAM" id="SSF55729">
    <property type="entry name" value="Acyl-CoA N-acyltransferases (Nat)"/>
    <property type="match status" value="1"/>
</dbReference>
<feature type="domain" description="N-acetyltransferase" evidence="3">
    <location>
        <begin position="1"/>
        <end position="162"/>
    </location>
</feature>
<evidence type="ECO:0000313" key="4">
    <source>
        <dbReference type="EMBL" id="VYU57493.1"/>
    </source>
</evidence>
<dbReference type="AlphaFoldDB" id="A0A6N3G198"/>
<dbReference type="InterPro" id="IPR000182">
    <property type="entry name" value="GNAT_dom"/>
</dbReference>
<keyword evidence="1 4" id="KW-0808">Transferase</keyword>
<keyword evidence="2 4" id="KW-0012">Acyltransferase</keyword>
<sequence length="177" mass="20045">MTIRSATIADAQALTAIYAYYVENTPITFETEVPSVQEFAERIAKTLKRYPYLVAEEAGEIVGYAYASAYKERAAYDWTVEVTVYLAPDAKAKGLGTALYQALEEKLKAQNVVNLTACITGGNQQSEAFHEKLGYRKVADFAHVGYKFNQWHDVIWMQKELQWFPEKVPAFIPNEKT</sequence>
<dbReference type="EC" id="2.3.1.183" evidence="4"/>
<evidence type="ECO:0000259" key="3">
    <source>
        <dbReference type="PROSITE" id="PS51186"/>
    </source>
</evidence>
<dbReference type="EMBL" id="CACRTX010000016">
    <property type="protein sequence ID" value="VYU57493.1"/>
    <property type="molecule type" value="Genomic_DNA"/>
</dbReference>
<dbReference type="PANTHER" id="PTHR43072">
    <property type="entry name" value="N-ACETYLTRANSFERASE"/>
    <property type="match status" value="1"/>
</dbReference>
<dbReference type="PROSITE" id="PS51186">
    <property type="entry name" value="GNAT"/>
    <property type="match status" value="1"/>
</dbReference>
<dbReference type="CDD" id="cd04301">
    <property type="entry name" value="NAT_SF"/>
    <property type="match status" value="1"/>
</dbReference>
<name>A0A6N3G198_ENTCA</name>
<dbReference type="GO" id="GO:0102971">
    <property type="term" value="F:phosphinothricin N-acetyltransferase activity"/>
    <property type="evidence" value="ECO:0007669"/>
    <property type="project" value="UniProtKB-EC"/>
</dbReference>